<protein>
    <recommendedName>
        <fullName evidence="3">Transposase</fullName>
    </recommendedName>
</protein>
<organism evidence="1 2">
    <name type="scientific">Petrocella atlantisensis</name>
    <dbReference type="NCBI Taxonomy" id="2173034"/>
    <lineage>
        <taxon>Bacteria</taxon>
        <taxon>Bacillati</taxon>
        <taxon>Bacillota</taxon>
        <taxon>Clostridia</taxon>
        <taxon>Lachnospirales</taxon>
        <taxon>Vallitaleaceae</taxon>
        <taxon>Petrocella</taxon>
    </lineage>
</organism>
<name>A0A3P7PBP0_9FIRM</name>
<dbReference type="EMBL" id="LR130778">
    <property type="protein sequence ID" value="VDN47573.1"/>
    <property type="molecule type" value="Genomic_DNA"/>
</dbReference>
<keyword evidence="2" id="KW-1185">Reference proteome</keyword>
<dbReference type="KEGG" id="cbar:PATL70BA_1685"/>
<sequence>MKSEFKARPVYLQRDDRIKAHFTTCFLALVLYRYLEKDLDNQFTTNEIVGQLKDMNFYCVPGQGFIPTYTRTDFTDALHDTYGFRTDYQIVSDKEMKNIYKRLKSKKSTQKLMTYKKLEAPIYKGFQAFSVSQLSKTGL</sequence>
<evidence type="ECO:0008006" key="3">
    <source>
        <dbReference type="Google" id="ProtNLM"/>
    </source>
</evidence>
<evidence type="ECO:0000313" key="1">
    <source>
        <dbReference type="EMBL" id="VDN47573.1"/>
    </source>
</evidence>
<dbReference type="AlphaFoldDB" id="A0A3P7PBP0"/>
<dbReference type="Proteomes" id="UP000279029">
    <property type="component" value="Chromosome"/>
</dbReference>
<accession>A0A3P7PBP0</accession>
<gene>
    <name evidence="1" type="ORF">PATL70BA_1685</name>
</gene>
<evidence type="ECO:0000313" key="2">
    <source>
        <dbReference type="Proteomes" id="UP000279029"/>
    </source>
</evidence>
<proteinExistence type="predicted"/>
<reference evidence="1 2" key="1">
    <citation type="submission" date="2018-09" db="EMBL/GenBank/DDBJ databases">
        <authorList>
            <person name="Postec A."/>
        </authorList>
    </citation>
    <scope>NUCLEOTIDE SEQUENCE [LARGE SCALE GENOMIC DNA]</scope>
    <source>
        <strain evidence="1">70B-A</strain>
    </source>
</reference>